<keyword evidence="3" id="KW-1185">Reference proteome</keyword>
<reference evidence="2" key="2">
    <citation type="submission" date="2021-01" db="EMBL/GenBank/DDBJ databases">
        <authorList>
            <person name="Schikora-Tamarit M.A."/>
        </authorList>
    </citation>
    <scope>NUCLEOTIDE SEQUENCE</scope>
    <source>
        <strain evidence="2">CBS2887</strain>
    </source>
</reference>
<feature type="compositionally biased region" description="Polar residues" evidence="1">
    <location>
        <begin position="97"/>
        <end position="107"/>
    </location>
</feature>
<evidence type="ECO:0000256" key="1">
    <source>
        <dbReference type="SAM" id="MobiDB-lite"/>
    </source>
</evidence>
<feature type="compositionally biased region" description="Polar residues" evidence="1">
    <location>
        <begin position="53"/>
        <end position="77"/>
    </location>
</feature>
<organism evidence="2 3">
    <name type="scientific">Wickerhamomyces pijperi</name>
    <name type="common">Yeast</name>
    <name type="synonym">Pichia pijperi</name>
    <dbReference type="NCBI Taxonomy" id="599730"/>
    <lineage>
        <taxon>Eukaryota</taxon>
        <taxon>Fungi</taxon>
        <taxon>Dikarya</taxon>
        <taxon>Ascomycota</taxon>
        <taxon>Saccharomycotina</taxon>
        <taxon>Saccharomycetes</taxon>
        <taxon>Phaffomycetales</taxon>
        <taxon>Wickerhamomycetaceae</taxon>
        <taxon>Wickerhamomyces</taxon>
    </lineage>
</organism>
<dbReference type="EMBL" id="JAEUBG010004437">
    <property type="protein sequence ID" value="KAH3681377.1"/>
    <property type="molecule type" value="Genomic_DNA"/>
</dbReference>
<dbReference type="AlphaFoldDB" id="A0A9P8PZC5"/>
<accession>A0A9P8PZC5</accession>
<protein>
    <submittedName>
        <fullName evidence="2">Uncharacterized protein</fullName>
    </submittedName>
</protein>
<comment type="caution">
    <text evidence="2">The sequence shown here is derived from an EMBL/GenBank/DDBJ whole genome shotgun (WGS) entry which is preliminary data.</text>
</comment>
<evidence type="ECO:0000313" key="2">
    <source>
        <dbReference type="EMBL" id="KAH3681377.1"/>
    </source>
</evidence>
<gene>
    <name evidence="2" type="ORF">WICPIJ_007646</name>
</gene>
<evidence type="ECO:0000313" key="3">
    <source>
        <dbReference type="Proteomes" id="UP000774326"/>
    </source>
</evidence>
<reference evidence="2" key="1">
    <citation type="journal article" date="2021" name="Open Biol.">
        <title>Shared evolutionary footprints suggest mitochondrial oxidative damage underlies multiple complex I losses in fungi.</title>
        <authorList>
            <person name="Schikora-Tamarit M.A."/>
            <person name="Marcet-Houben M."/>
            <person name="Nosek J."/>
            <person name="Gabaldon T."/>
        </authorList>
    </citation>
    <scope>NUCLEOTIDE SEQUENCE</scope>
    <source>
        <strain evidence="2">CBS2887</strain>
    </source>
</reference>
<proteinExistence type="predicted"/>
<dbReference type="Proteomes" id="UP000774326">
    <property type="component" value="Unassembled WGS sequence"/>
</dbReference>
<feature type="region of interest" description="Disordered" evidence="1">
    <location>
        <begin position="53"/>
        <end position="107"/>
    </location>
</feature>
<sequence>MAVQNKRARCWITKLPSFVGRVKLHQRWRDESTQHVPNEHFTETKQSITVSLSGHDNIGRNSGWTSGSDQQTNQNPIINMPIVSGFDSTDQPKHDGTGNQERNSQNC</sequence>
<name>A0A9P8PZC5_WICPI</name>